<dbReference type="Proteomes" id="UP000076842">
    <property type="component" value="Unassembled WGS sequence"/>
</dbReference>
<sequence>MSNILPLVCLPLLGLIAIVGYVVKQRIFHPLSKYGGPFLASLTDLWSTYLAYRGDWHVVMDRLHKKYGPIVRIAPNEVSISDPAAMKVIYSITGGFYKSEFYEPFRIPTDPPSLFTDRDEARHTERRKLVGSAYTMNSLLKLEPHVQIIISRFVQKLDEMFAATHEVADMSVWFYRMAYDVTVSQSLFMDRNANGSMVYKDITDVLFFFRYPRTKSDFLQFMQSSLNVHLASPETHSDMMTFMLNLRDAKGEEILSTDQVQRDCKAVIAAGADTTASTLSALLYYICKDRRVYQTLQKEIDEASLDLEANQPFSASMTEKLPYLAACIQEALRMHSGVGFPLPRVVPESGAIISGEVFPEGVVVGMNAWQVHRNRDVFGIDADIYRPERWMVTDKTDQKEVERVRNIERHQFAFGAGTRTCIGKHISLMEIRIAIPELLRRFEFTLEYPDHDIEVVNMWFATTRNVKCYIRRRS</sequence>
<dbReference type="PRINTS" id="PR00463">
    <property type="entry name" value="EP450I"/>
</dbReference>
<name>A0A165CVE4_9BASI</name>
<protein>
    <submittedName>
        <fullName evidence="11">Cytochrome P450</fullName>
    </submittedName>
</protein>
<dbReference type="InterPro" id="IPR017972">
    <property type="entry name" value="Cyt_P450_CS"/>
</dbReference>
<keyword evidence="8 10" id="KW-0503">Monooxygenase</keyword>
<evidence type="ECO:0000256" key="2">
    <source>
        <dbReference type="ARBA" id="ARBA00005179"/>
    </source>
</evidence>
<dbReference type="PRINTS" id="PR00385">
    <property type="entry name" value="P450"/>
</dbReference>
<keyword evidence="12" id="KW-1185">Reference proteome</keyword>
<evidence type="ECO:0000313" key="11">
    <source>
        <dbReference type="EMBL" id="KZT51464.1"/>
    </source>
</evidence>
<comment type="similarity">
    <text evidence="3 10">Belongs to the cytochrome P450 family.</text>
</comment>
<dbReference type="GO" id="GO:0004497">
    <property type="term" value="F:monooxygenase activity"/>
    <property type="evidence" value="ECO:0007669"/>
    <property type="project" value="UniProtKB-KW"/>
</dbReference>
<dbReference type="PANTHER" id="PTHR24305:SF166">
    <property type="entry name" value="CYTOCHROME P450 12A4, MITOCHONDRIAL-RELATED"/>
    <property type="match status" value="1"/>
</dbReference>
<evidence type="ECO:0000313" key="12">
    <source>
        <dbReference type="Proteomes" id="UP000076842"/>
    </source>
</evidence>
<dbReference type="PANTHER" id="PTHR24305">
    <property type="entry name" value="CYTOCHROME P450"/>
    <property type="match status" value="1"/>
</dbReference>
<evidence type="ECO:0000256" key="3">
    <source>
        <dbReference type="ARBA" id="ARBA00010617"/>
    </source>
</evidence>
<evidence type="ECO:0000256" key="5">
    <source>
        <dbReference type="ARBA" id="ARBA00022723"/>
    </source>
</evidence>
<evidence type="ECO:0000256" key="8">
    <source>
        <dbReference type="ARBA" id="ARBA00023033"/>
    </source>
</evidence>
<reference evidence="11 12" key="1">
    <citation type="journal article" date="2016" name="Mol. Biol. Evol.">
        <title>Comparative Genomics of Early-Diverging Mushroom-Forming Fungi Provides Insights into the Origins of Lignocellulose Decay Capabilities.</title>
        <authorList>
            <person name="Nagy L.G."/>
            <person name="Riley R."/>
            <person name="Tritt A."/>
            <person name="Adam C."/>
            <person name="Daum C."/>
            <person name="Floudas D."/>
            <person name="Sun H."/>
            <person name="Yadav J.S."/>
            <person name="Pangilinan J."/>
            <person name="Larsson K.H."/>
            <person name="Matsuura K."/>
            <person name="Barry K."/>
            <person name="Labutti K."/>
            <person name="Kuo R."/>
            <person name="Ohm R.A."/>
            <person name="Bhattacharya S.S."/>
            <person name="Shirouzu T."/>
            <person name="Yoshinaga Y."/>
            <person name="Martin F.M."/>
            <person name="Grigoriev I.V."/>
            <person name="Hibbett D.S."/>
        </authorList>
    </citation>
    <scope>NUCLEOTIDE SEQUENCE [LARGE SCALE GENOMIC DNA]</scope>
    <source>
        <strain evidence="11 12">HHB12733</strain>
    </source>
</reference>
<comment type="pathway">
    <text evidence="2">Secondary metabolite biosynthesis.</text>
</comment>
<keyword evidence="5 9" id="KW-0479">Metal-binding</keyword>
<dbReference type="Gene3D" id="1.10.630.10">
    <property type="entry name" value="Cytochrome P450"/>
    <property type="match status" value="1"/>
</dbReference>
<evidence type="ECO:0000256" key="9">
    <source>
        <dbReference type="PIRSR" id="PIRSR602401-1"/>
    </source>
</evidence>
<feature type="binding site" description="axial binding residue" evidence="9">
    <location>
        <position position="421"/>
    </location>
    <ligand>
        <name>heme</name>
        <dbReference type="ChEBI" id="CHEBI:30413"/>
    </ligand>
    <ligandPart>
        <name>Fe</name>
        <dbReference type="ChEBI" id="CHEBI:18248"/>
    </ligandPart>
</feature>
<keyword evidence="4 9" id="KW-0349">Heme</keyword>
<dbReference type="GO" id="GO:0005506">
    <property type="term" value="F:iron ion binding"/>
    <property type="evidence" value="ECO:0007669"/>
    <property type="project" value="InterPro"/>
</dbReference>
<proteinExistence type="inferred from homology"/>
<evidence type="ECO:0000256" key="1">
    <source>
        <dbReference type="ARBA" id="ARBA00001971"/>
    </source>
</evidence>
<dbReference type="SUPFAM" id="SSF48264">
    <property type="entry name" value="Cytochrome P450"/>
    <property type="match status" value="1"/>
</dbReference>
<organism evidence="11 12">
    <name type="scientific">Calocera cornea HHB12733</name>
    <dbReference type="NCBI Taxonomy" id="1353952"/>
    <lineage>
        <taxon>Eukaryota</taxon>
        <taxon>Fungi</taxon>
        <taxon>Dikarya</taxon>
        <taxon>Basidiomycota</taxon>
        <taxon>Agaricomycotina</taxon>
        <taxon>Dacrymycetes</taxon>
        <taxon>Dacrymycetales</taxon>
        <taxon>Dacrymycetaceae</taxon>
        <taxon>Calocera</taxon>
    </lineage>
</organism>
<gene>
    <name evidence="11" type="ORF">CALCODRAFT_558590</name>
</gene>
<dbReference type="STRING" id="1353952.A0A165CVE4"/>
<dbReference type="InterPro" id="IPR036396">
    <property type="entry name" value="Cyt_P450_sf"/>
</dbReference>
<dbReference type="GO" id="GO:0020037">
    <property type="term" value="F:heme binding"/>
    <property type="evidence" value="ECO:0007669"/>
    <property type="project" value="InterPro"/>
</dbReference>
<dbReference type="EMBL" id="KV424106">
    <property type="protein sequence ID" value="KZT51464.1"/>
    <property type="molecule type" value="Genomic_DNA"/>
</dbReference>
<evidence type="ECO:0000256" key="7">
    <source>
        <dbReference type="ARBA" id="ARBA00023004"/>
    </source>
</evidence>
<dbReference type="CDD" id="cd11060">
    <property type="entry name" value="CYP57A1-like"/>
    <property type="match status" value="1"/>
</dbReference>
<evidence type="ECO:0000256" key="6">
    <source>
        <dbReference type="ARBA" id="ARBA00023002"/>
    </source>
</evidence>
<accession>A0A165CVE4</accession>
<evidence type="ECO:0000256" key="4">
    <source>
        <dbReference type="ARBA" id="ARBA00022617"/>
    </source>
</evidence>
<dbReference type="AlphaFoldDB" id="A0A165CVE4"/>
<evidence type="ECO:0000256" key="10">
    <source>
        <dbReference type="RuleBase" id="RU000461"/>
    </source>
</evidence>
<dbReference type="GO" id="GO:0016705">
    <property type="term" value="F:oxidoreductase activity, acting on paired donors, with incorporation or reduction of molecular oxygen"/>
    <property type="evidence" value="ECO:0007669"/>
    <property type="project" value="InterPro"/>
</dbReference>
<dbReference type="InParanoid" id="A0A165CVE4"/>
<dbReference type="OrthoDB" id="1470350at2759"/>
<comment type="cofactor">
    <cofactor evidence="1 9">
        <name>heme</name>
        <dbReference type="ChEBI" id="CHEBI:30413"/>
    </cofactor>
</comment>
<dbReference type="Pfam" id="PF00067">
    <property type="entry name" value="p450"/>
    <property type="match status" value="2"/>
</dbReference>
<dbReference type="InterPro" id="IPR001128">
    <property type="entry name" value="Cyt_P450"/>
</dbReference>
<dbReference type="InterPro" id="IPR002401">
    <property type="entry name" value="Cyt_P450_E_grp-I"/>
</dbReference>
<dbReference type="InterPro" id="IPR050121">
    <property type="entry name" value="Cytochrome_P450_monoxygenase"/>
</dbReference>
<dbReference type="PROSITE" id="PS00086">
    <property type="entry name" value="CYTOCHROME_P450"/>
    <property type="match status" value="1"/>
</dbReference>
<keyword evidence="7 9" id="KW-0408">Iron</keyword>
<keyword evidence="6 10" id="KW-0560">Oxidoreductase</keyword>